<comment type="caution">
    <text evidence="1">The sequence shown here is derived from an EMBL/GenBank/DDBJ whole genome shotgun (WGS) entry which is preliminary data.</text>
</comment>
<organism evidence="1 2">
    <name type="scientific">Streptomyces macrosporus</name>
    <dbReference type="NCBI Taxonomy" id="44032"/>
    <lineage>
        <taxon>Bacteria</taxon>
        <taxon>Bacillati</taxon>
        <taxon>Actinomycetota</taxon>
        <taxon>Actinomycetes</taxon>
        <taxon>Kitasatosporales</taxon>
        <taxon>Streptomycetaceae</taxon>
        <taxon>Streptomyces</taxon>
    </lineage>
</organism>
<keyword evidence="2" id="KW-1185">Reference proteome</keyword>
<dbReference type="Proteomes" id="UP001501638">
    <property type="component" value="Unassembled WGS sequence"/>
</dbReference>
<protein>
    <submittedName>
        <fullName evidence="1">Uncharacterized protein</fullName>
    </submittedName>
</protein>
<proteinExistence type="predicted"/>
<dbReference type="EMBL" id="BAAASZ010000042">
    <property type="protein sequence ID" value="GAA2462997.1"/>
    <property type="molecule type" value="Genomic_DNA"/>
</dbReference>
<accession>A0ABN3KJJ8</accession>
<evidence type="ECO:0000313" key="1">
    <source>
        <dbReference type="EMBL" id="GAA2462997.1"/>
    </source>
</evidence>
<name>A0ABN3KJJ8_9ACTN</name>
<reference evidence="1 2" key="1">
    <citation type="journal article" date="2019" name="Int. J. Syst. Evol. Microbiol.">
        <title>The Global Catalogue of Microorganisms (GCM) 10K type strain sequencing project: providing services to taxonomists for standard genome sequencing and annotation.</title>
        <authorList>
            <consortium name="The Broad Institute Genomics Platform"/>
            <consortium name="The Broad Institute Genome Sequencing Center for Infectious Disease"/>
            <person name="Wu L."/>
            <person name="Ma J."/>
        </authorList>
    </citation>
    <scope>NUCLEOTIDE SEQUENCE [LARGE SCALE GENOMIC DNA]</scope>
    <source>
        <strain evidence="1 2">JCM 6305</strain>
    </source>
</reference>
<evidence type="ECO:0000313" key="2">
    <source>
        <dbReference type="Proteomes" id="UP001501638"/>
    </source>
</evidence>
<dbReference type="RefSeq" id="WP_344328190.1">
    <property type="nucleotide sequence ID" value="NZ_BAAASZ010000042.1"/>
</dbReference>
<gene>
    <name evidence="1" type="ORF">GCM10010405_54200</name>
</gene>
<sequence length="109" mass="12477">MQTTSFNFGRPVLAGKDVENRPRHWSWRGWILLRAGKAVERAPPRDPKRALSELREALESASWSLWFQLQHTDVIASMRAAAPHFPDTVQPLWNEITDELEKRAPYGAG</sequence>